<dbReference type="InterPro" id="IPR000719">
    <property type="entry name" value="Prot_kinase_dom"/>
</dbReference>
<comment type="caution">
    <text evidence="5">The sequence shown here is derived from an EMBL/GenBank/DDBJ whole genome shotgun (WGS) entry which is preliminary data.</text>
</comment>
<protein>
    <submittedName>
        <fullName evidence="5">Protein kinase</fullName>
    </submittedName>
</protein>
<accession>A0ABS8G6D7</accession>
<dbReference type="Pfam" id="PF00069">
    <property type="entry name" value="Pkinase"/>
    <property type="match status" value="1"/>
</dbReference>
<dbReference type="RefSeq" id="WP_229157769.1">
    <property type="nucleotide sequence ID" value="NZ_JAJEWP010000001.1"/>
</dbReference>
<evidence type="ECO:0000256" key="3">
    <source>
        <dbReference type="PROSITE-ProRule" id="PRU10141"/>
    </source>
</evidence>
<dbReference type="PROSITE" id="PS00108">
    <property type="entry name" value="PROTEIN_KINASE_ST"/>
    <property type="match status" value="1"/>
</dbReference>
<dbReference type="InterPro" id="IPR008271">
    <property type="entry name" value="Ser/Thr_kinase_AS"/>
</dbReference>
<gene>
    <name evidence="5" type="ORF">LJ739_05330</name>
</gene>
<dbReference type="PROSITE" id="PS00107">
    <property type="entry name" value="PROTEIN_KINASE_ATP"/>
    <property type="match status" value="1"/>
</dbReference>
<feature type="domain" description="Protein kinase" evidence="4">
    <location>
        <begin position="47"/>
        <end position="318"/>
    </location>
</feature>
<keyword evidence="5" id="KW-0808">Transferase</keyword>
<proteinExistence type="predicted"/>
<dbReference type="Proteomes" id="UP001520878">
    <property type="component" value="Unassembled WGS sequence"/>
</dbReference>
<dbReference type="GO" id="GO:0016301">
    <property type="term" value="F:kinase activity"/>
    <property type="evidence" value="ECO:0007669"/>
    <property type="project" value="UniProtKB-KW"/>
</dbReference>
<dbReference type="PROSITE" id="PS50011">
    <property type="entry name" value="PROTEIN_KINASE_DOM"/>
    <property type="match status" value="1"/>
</dbReference>
<dbReference type="PANTHER" id="PTHR24361">
    <property type="entry name" value="MITOGEN-ACTIVATED KINASE KINASE KINASE"/>
    <property type="match status" value="1"/>
</dbReference>
<dbReference type="Gene3D" id="1.10.510.10">
    <property type="entry name" value="Transferase(Phosphotransferase) domain 1"/>
    <property type="match status" value="1"/>
</dbReference>
<keyword evidence="5" id="KW-0418">Kinase</keyword>
<evidence type="ECO:0000313" key="6">
    <source>
        <dbReference type="Proteomes" id="UP001520878"/>
    </source>
</evidence>
<evidence type="ECO:0000256" key="2">
    <source>
        <dbReference type="ARBA" id="ARBA00022840"/>
    </source>
</evidence>
<dbReference type="SUPFAM" id="SSF56112">
    <property type="entry name" value="Protein kinase-like (PK-like)"/>
    <property type="match status" value="1"/>
</dbReference>
<keyword evidence="1 3" id="KW-0547">Nucleotide-binding</keyword>
<evidence type="ECO:0000259" key="4">
    <source>
        <dbReference type="PROSITE" id="PS50011"/>
    </source>
</evidence>
<organism evidence="5 6">
    <name type="scientific">Fluctibacter halophilus</name>
    <dbReference type="NCBI Taxonomy" id="226011"/>
    <lineage>
        <taxon>Bacteria</taxon>
        <taxon>Pseudomonadati</taxon>
        <taxon>Pseudomonadota</taxon>
        <taxon>Gammaproteobacteria</taxon>
        <taxon>Alteromonadales</taxon>
        <taxon>Alteromonadaceae</taxon>
        <taxon>Fluctibacter</taxon>
    </lineage>
</organism>
<dbReference type="InterPro" id="IPR017441">
    <property type="entry name" value="Protein_kinase_ATP_BS"/>
</dbReference>
<sequence length="623" mass="71116">MAPAVPMDLKHFYIPDEQSIYLLSHKDAQKLKDWFKLCTEQLERLGYRDIEMIGKGAFGFAFAGIDAAGRHLVFKFSRINLPQHVQDRLEEEAFMLSHVKHEHVPGLIEFQRIKKQAILVMERANGRDLEHISLQRGPLPPRLIVKIAAQLADILLALRNYHQDGSKKPIVHGDIKPSNIVFDEVTETVGLIDWGSSVFAQLDADGQFVAHNVMDLMSADMQQTNARLGDVYFIGEEQLNGELSSPRFDEQGLASTLYALASGQSSRFGRHVIRPNSLGLPKELALTLTAMLSDDPGIRRKGGDYLLKQMPIIRHTVFTDDQCKPESPLIPTWVHEKRRDIDTVVYSSRKSFLREEVDTVEHDLRYLNDAQFERYYKNYLQGMGETEKAFIAAVSRLGRYPVVGGLVVRWQPQGVYIDSSLNLYQPALRSAFEHAVNTVVILARAIHRVGIFKSCMFNARDTLHIERDDPGKPFQPEPWMQIPYDVSTVSSIEDRSRNHSYFEDGDDPDELLQLPSTMLDIIRQLNDIHHTGCIIFEALPNHLKVHSYYTLLDHTKQALFEKLLSTLLAEVPKIDGLGISGFMKLPYKDTRFFEHVAELPDKFYPRNPYSPNMAQENDETRHD</sequence>
<feature type="binding site" evidence="3">
    <location>
        <position position="75"/>
    </location>
    <ligand>
        <name>ATP</name>
        <dbReference type="ChEBI" id="CHEBI:30616"/>
    </ligand>
</feature>
<evidence type="ECO:0000256" key="1">
    <source>
        <dbReference type="ARBA" id="ARBA00022741"/>
    </source>
</evidence>
<keyword evidence="2 3" id="KW-0067">ATP-binding</keyword>
<evidence type="ECO:0000313" key="5">
    <source>
        <dbReference type="EMBL" id="MCC2615656.1"/>
    </source>
</evidence>
<keyword evidence="6" id="KW-1185">Reference proteome</keyword>
<reference evidence="5 6" key="1">
    <citation type="submission" date="2021-10" db="EMBL/GenBank/DDBJ databases">
        <title>Draft genome of Aestuariibacter halophilus JC2043.</title>
        <authorList>
            <person name="Emsley S.A."/>
            <person name="Pfannmuller K.M."/>
            <person name="Ushijima B."/>
            <person name="Saw J.H."/>
            <person name="Videau P."/>
        </authorList>
    </citation>
    <scope>NUCLEOTIDE SEQUENCE [LARGE SCALE GENOMIC DNA]</scope>
    <source>
        <strain evidence="5 6">JC2043</strain>
    </source>
</reference>
<dbReference type="EMBL" id="JAJEWP010000001">
    <property type="protein sequence ID" value="MCC2615656.1"/>
    <property type="molecule type" value="Genomic_DNA"/>
</dbReference>
<dbReference type="InterPro" id="IPR053235">
    <property type="entry name" value="Ser_Thr_kinase"/>
</dbReference>
<dbReference type="SMART" id="SM00220">
    <property type="entry name" value="S_TKc"/>
    <property type="match status" value="1"/>
</dbReference>
<dbReference type="InterPro" id="IPR011009">
    <property type="entry name" value="Kinase-like_dom_sf"/>
</dbReference>
<name>A0ABS8G6D7_9ALTE</name>